<proteinExistence type="predicted"/>
<dbReference type="GO" id="GO:0003677">
    <property type="term" value="F:DNA binding"/>
    <property type="evidence" value="ECO:0007669"/>
    <property type="project" value="InterPro"/>
</dbReference>
<dbReference type="NCBIfam" id="NF033591">
    <property type="entry name" value="transpos_IS4_2"/>
    <property type="match status" value="1"/>
</dbReference>
<keyword evidence="3" id="KW-1185">Reference proteome</keyword>
<dbReference type="AlphaFoldDB" id="A0A250JKQ8"/>
<dbReference type="RefSeq" id="WP_095956568.1">
    <property type="nucleotide sequence ID" value="NZ_CP022203.1"/>
</dbReference>
<dbReference type="PANTHER" id="PTHR35404:SF8">
    <property type="entry name" value="TRANSPOSASE OF TN10"/>
    <property type="match status" value="1"/>
</dbReference>
<dbReference type="GO" id="GO:0004803">
    <property type="term" value="F:transposase activity"/>
    <property type="evidence" value="ECO:0007669"/>
    <property type="project" value="InterPro"/>
</dbReference>
<dbReference type="PANTHER" id="PTHR35404">
    <property type="entry name" value="TRANSPOSASE OF TN10"/>
    <property type="match status" value="1"/>
</dbReference>
<organism evidence="2 3">
    <name type="scientific">Corallococcus macrosporus DSM 14697</name>
    <dbReference type="NCBI Taxonomy" id="1189310"/>
    <lineage>
        <taxon>Bacteria</taxon>
        <taxon>Pseudomonadati</taxon>
        <taxon>Myxococcota</taxon>
        <taxon>Myxococcia</taxon>
        <taxon>Myxococcales</taxon>
        <taxon>Cystobacterineae</taxon>
        <taxon>Myxococcaceae</taxon>
        <taxon>Corallococcus</taxon>
    </lineage>
</organism>
<dbReference type="InterPro" id="IPR012337">
    <property type="entry name" value="RNaseH-like_sf"/>
</dbReference>
<accession>A0A250JKQ8</accession>
<evidence type="ECO:0000259" key="1">
    <source>
        <dbReference type="Pfam" id="PF01609"/>
    </source>
</evidence>
<dbReference type="KEGG" id="mmas:MYMAC_000036"/>
<protein>
    <submittedName>
        <fullName evidence="2">Transposase</fullName>
    </submittedName>
</protein>
<dbReference type="Gene3D" id="3.90.350.10">
    <property type="entry name" value="Transposase Inhibitor Protein From Tn5, Chain A, domain 1"/>
    <property type="match status" value="1"/>
</dbReference>
<dbReference type="GO" id="GO:0006313">
    <property type="term" value="P:DNA transposition"/>
    <property type="evidence" value="ECO:0007669"/>
    <property type="project" value="InterPro"/>
</dbReference>
<gene>
    <name evidence="2" type="ORF">MYMAC_000036</name>
</gene>
<dbReference type="Proteomes" id="UP000217343">
    <property type="component" value="Chromosome"/>
</dbReference>
<dbReference type="InterPro" id="IPR002559">
    <property type="entry name" value="Transposase_11"/>
</dbReference>
<evidence type="ECO:0000313" key="2">
    <source>
        <dbReference type="EMBL" id="ATB44465.1"/>
    </source>
</evidence>
<name>A0A250JKQ8_9BACT</name>
<reference evidence="2 3" key="1">
    <citation type="submission" date="2017-06" db="EMBL/GenBank/DDBJ databases">
        <title>Sequencing and comparative analysis of myxobacterial genomes.</title>
        <authorList>
            <person name="Rupp O."/>
            <person name="Goesmann A."/>
            <person name="Sogaard-Andersen L."/>
        </authorList>
    </citation>
    <scope>NUCLEOTIDE SEQUENCE [LARGE SCALE GENOMIC DNA]</scope>
    <source>
        <strain evidence="2 3">DSM 14697</strain>
    </source>
</reference>
<feature type="domain" description="Transposase IS4-like" evidence="1">
    <location>
        <begin position="98"/>
        <end position="312"/>
    </location>
</feature>
<evidence type="ECO:0000313" key="3">
    <source>
        <dbReference type="Proteomes" id="UP000217343"/>
    </source>
</evidence>
<dbReference type="InterPro" id="IPR047658">
    <property type="entry name" value="IS4-like_transpos"/>
</dbReference>
<dbReference type="SUPFAM" id="SSF53098">
    <property type="entry name" value="Ribonuclease H-like"/>
    <property type="match status" value="1"/>
</dbReference>
<dbReference type="OrthoDB" id="5493317at2"/>
<dbReference type="Pfam" id="PF01609">
    <property type="entry name" value="DDE_Tnp_1"/>
    <property type="match status" value="1"/>
</dbReference>
<sequence length="385" mass="42924">MLVRKVAINEEQVRAFLENLFEEDLHAKRVLSLSHATLGVVHAASLSVHAIGQALAWARGGVQKHGIKQVDRLLSNEAVDVWKLAASWVPYVLAERTEAVVALDWTDFEADDHTTLVASLVTSHGRTTPLLWLTLKKSALAGNRAQAEDELLLRLKECVPEGVQVTILADRGFADQRLYALLAQAGFEYVVRFRKDVRVEVEGGHQRPAAEWIPASGHAKKLTEVHVTADRTPVPAVVLVHQKGMKEPWCLATSLGAASARQVVDLYARRFSCEETFRDVKDLRFGMGLSTVRVKSPERRDRLLLVSALAQVLLTLLGAAGESLGMEKGLKANTVKTRTYSLFRQGCMYYQAIPMMKEERLRPLVERFAELLRHHPVFKEALGFI</sequence>
<dbReference type="EMBL" id="CP022203">
    <property type="protein sequence ID" value="ATB44465.1"/>
    <property type="molecule type" value="Genomic_DNA"/>
</dbReference>